<dbReference type="eggNOG" id="COG1677">
    <property type="taxonomic scope" value="Bacteria"/>
</dbReference>
<dbReference type="AlphaFoldDB" id="N4WD71"/>
<evidence type="ECO:0000256" key="1">
    <source>
        <dbReference type="ARBA" id="ARBA00004117"/>
    </source>
</evidence>
<sequence>MNIDSITQMANTNPTQQKQQDITVGEAQQSFANSLKNAIDQVNQAQQASNQKTEALAKGDIDNLHDVMVTAQKASITLQTGVEIQKKVVDAYNEVMRMQV</sequence>
<dbReference type="InterPro" id="IPR001624">
    <property type="entry name" value="FliE"/>
</dbReference>
<dbReference type="OrthoDB" id="9812413at2"/>
<evidence type="ECO:0000256" key="3">
    <source>
        <dbReference type="ARBA" id="ARBA00023143"/>
    </source>
</evidence>
<proteinExistence type="inferred from homology"/>
<dbReference type="PANTHER" id="PTHR34653">
    <property type="match status" value="1"/>
</dbReference>
<keyword evidence="7" id="KW-0282">Flagellum</keyword>
<evidence type="ECO:0000313" key="8">
    <source>
        <dbReference type="Proteomes" id="UP000012283"/>
    </source>
</evidence>
<dbReference type="NCBIfam" id="TIGR00205">
    <property type="entry name" value="fliE"/>
    <property type="match status" value="1"/>
</dbReference>
<dbReference type="GO" id="GO:0071973">
    <property type="term" value="P:bacterial-type flagellum-dependent cell motility"/>
    <property type="evidence" value="ECO:0007669"/>
    <property type="project" value="InterPro"/>
</dbReference>
<keyword evidence="3 4" id="KW-0975">Bacterial flagellum</keyword>
<evidence type="ECO:0000313" key="7">
    <source>
        <dbReference type="EMBL" id="ENH98243.1"/>
    </source>
</evidence>
<evidence type="ECO:0000256" key="4">
    <source>
        <dbReference type="HAMAP-Rule" id="MF_00724"/>
    </source>
</evidence>
<comment type="caution">
    <text evidence="7">The sequence shown here is derived from an EMBL/GenBank/DDBJ whole genome shotgun (WGS) entry which is preliminary data.</text>
</comment>
<dbReference type="EMBL" id="APML01000004">
    <property type="protein sequence ID" value="ENH98243.1"/>
    <property type="molecule type" value="Genomic_DNA"/>
</dbReference>
<feature type="region of interest" description="Disordered" evidence="6">
    <location>
        <begin position="1"/>
        <end position="23"/>
    </location>
</feature>
<dbReference type="GO" id="GO:0009425">
    <property type="term" value="C:bacterial-type flagellum basal body"/>
    <property type="evidence" value="ECO:0007669"/>
    <property type="project" value="UniProtKB-SubCell"/>
</dbReference>
<gene>
    <name evidence="4 7" type="primary">fliE</name>
    <name evidence="7" type="ORF">J416_00819</name>
</gene>
<protein>
    <recommendedName>
        <fullName evidence="4 5">Flagellar hook-basal body complex protein FliE</fullName>
    </recommendedName>
</protein>
<reference evidence="7 8" key="1">
    <citation type="submission" date="2013-03" db="EMBL/GenBank/DDBJ databases">
        <title>Draft genome sequence of Gracibacillus halophilus YIM-C55.5, a moderately halophilic and thermophilic organism from the Xiaochaidamu salt lake.</title>
        <authorList>
            <person name="Sugumar T."/>
            <person name="Polireddy D.R."/>
            <person name="Antony A."/>
            <person name="Madhava Y.R."/>
            <person name="Sivakumar N."/>
        </authorList>
    </citation>
    <scope>NUCLEOTIDE SEQUENCE [LARGE SCALE GENOMIC DNA]</scope>
    <source>
        <strain evidence="7 8">YIM-C55.5</strain>
    </source>
</reference>
<name>N4WD71_9BACI</name>
<dbReference type="Proteomes" id="UP000012283">
    <property type="component" value="Unassembled WGS sequence"/>
</dbReference>
<comment type="subcellular location">
    <subcellularLocation>
        <location evidence="1 4">Bacterial flagellum basal body</location>
    </subcellularLocation>
</comment>
<dbReference type="HAMAP" id="MF_00724">
    <property type="entry name" value="FliE"/>
    <property type="match status" value="1"/>
</dbReference>
<dbReference type="GO" id="GO:0005198">
    <property type="term" value="F:structural molecule activity"/>
    <property type="evidence" value="ECO:0007669"/>
    <property type="project" value="UniProtKB-UniRule"/>
</dbReference>
<dbReference type="PANTHER" id="PTHR34653:SF1">
    <property type="entry name" value="FLAGELLAR HOOK-BASAL BODY COMPLEX PROTEIN FLIE"/>
    <property type="match status" value="1"/>
</dbReference>
<keyword evidence="8" id="KW-1185">Reference proteome</keyword>
<comment type="similarity">
    <text evidence="2 4">Belongs to the FliE family.</text>
</comment>
<dbReference type="PATRIC" id="fig|1308866.3.peg.167"/>
<evidence type="ECO:0000256" key="6">
    <source>
        <dbReference type="SAM" id="MobiDB-lite"/>
    </source>
</evidence>
<dbReference type="GO" id="GO:0003774">
    <property type="term" value="F:cytoskeletal motor activity"/>
    <property type="evidence" value="ECO:0007669"/>
    <property type="project" value="InterPro"/>
</dbReference>
<accession>N4WD71</accession>
<dbReference type="PRINTS" id="PR01006">
    <property type="entry name" value="FLGHOOKFLIE"/>
</dbReference>
<dbReference type="Pfam" id="PF02049">
    <property type="entry name" value="FliE"/>
    <property type="match status" value="1"/>
</dbReference>
<keyword evidence="7" id="KW-0966">Cell projection</keyword>
<dbReference type="STRING" id="1308866.J416_00819"/>
<keyword evidence="7" id="KW-0969">Cilium</keyword>
<evidence type="ECO:0000256" key="2">
    <source>
        <dbReference type="ARBA" id="ARBA00009272"/>
    </source>
</evidence>
<organism evidence="7 8">
    <name type="scientific">Gracilibacillus halophilus YIM-C55.5</name>
    <dbReference type="NCBI Taxonomy" id="1308866"/>
    <lineage>
        <taxon>Bacteria</taxon>
        <taxon>Bacillati</taxon>
        <taxon>Bacillota</taxon>
        <taxon>Bacilli</taxon>
        <taxon>Bacillales</taxon>
        <taxon>Bacillaceae</taxon>
        <taxon>Gracilibacillus</taxon>
    </lineage>
</organism>
<evidence type="ECO:0000256" key="5">
    <source>
        <dbReference type="NCBIfam" id="TIGR00205"/>
    </source>
</evidence>
<dbReference type="RefSeq" id="WP_003462913.1">
    <property type="nucleotide sequence ID" value="NZ_APML01000004.1"/>
</dbReference>